<evidence type="ECO:0000256" key="1">
    <source>
        <dbReference type="SAM" id="MobiDB-lite"/>
    </source>
</evidence>
<reference evidence="2 3" key="2">
    <citation type="submission" date="2017-10" db="EMBL/GenBank/DDBJ databases">
        <title>Extensive intraspecific genome diversity in a model arbuscular mycorrhizal fungus.</title>
        <authorList>
            <person name="Chen E.C.H."/>
            <person name="Morin E."/>
            <person name="Baudet D."/>
            <person name="Noel J."/>
            <person name="Ndikumana S."/>
            <person name="Charron P."/>
            <person name="St-Onge C."/>
            <person name="Giorgi J."/>
            <person name="Grigoriev I.V."/>
            <person name="Roux C."/>
            <person name="Martin F.M."/>
            <person name="Corradi N."/>
        </authorList>
    </citation>
    <scope>NUCLEOTIDE SEQUENCE [LARGE SCALE GENOMIC DNA]</scope>
    <source>
        <strain evidence="2 3">C2</strain>
    </source>
</reference>
<reference evidence="2 3" key="1">
    <citation type="submission" date="2016-04" db="EMBL/GenBank/DDBJ databases">
        <title>Genome analyses suggest a sexual origin of heterokaryosis in a supposedly ancient asexual fungus.</title>
        <authorList>
            <person name="Ropars J."/>
            <person name="Sedzielewska K."/>
            <person name="Noel J."/>
            <person name="Charron P."/>
            <person name="Farinelli L."/>
            <person name="Marton T."/>
            <person name="Kruger M."/>
            <person name="Pelin A."/>
            <person name="Brachmann A."/>
            <person name="Corradi N."/>
        </authorList>
    </citation>
    <scope>NUCLEOTIDE SEQUENCE [LARGE SCALE GENOMIC DNA]</scope>
    <source>
        <strain evidence="2 3">C2</strain>
    </source>
</reference>
<dbReference type="EMBL" id="LLXL01002346">
    <property type="protein sequence ID" value="PKK61081.1"/>
    <property type="molecule type" value="Genomic_DNA"/>
</dbReference>
<comment type="caution">
    <text evidence="2">The sequence shown here is derived from an EMBL/GenBank/DDBJ whole genome shotgun (WGS) entry which is preliminary data.</text>
</comment>
<sequence>MGDDNNRANKYRNFAEKVGAGVVAGLAVQGTMYGFTHSSQQKDTTPVTTTVIEPTTVTVCPTNDNTNDTNDTSNTANDTNNTSENNDTNNNTSNTPYTGDDIPDYV</sequence>
<dbReference type="AlphaFoldDB" id="A0A2N1MHF7"/>
<evidence type="ECO:0000313" key="3">
    <source>
        <dbReference type="Proteomes" id="UP000233469"/>
    </source>
</evidence>
<protein>
    <submittedName>
        <fullName evidence="2">Uncharacterized protein</fullName>
    </submittedName>
</protein>
<evidence type="ECO:0000313" key="2">
    <source>
        <dbReference type="EMBL" id="PKK61081.1"/>
    </source>
</evidence>
<organism evidence="2 3">
    <name type="scientific">Rhizophagus irregularis</name>
    <dbReference type="NCBI Taxonomy" id="588596"/>
    <lineage>
        <taxon>Eukaryota</taxon>
        <taxon>Fungi</taxon>
        <taxon>Fungi incertae sedis</taxon>
        <taxon>Mucoromycota</taxon>
        <taxon>Glomeromycotina</taxon>
        <taxon>Glomeromycetes</taxon>
        <taxon>Glomerales</taxon>
        <taxon>Glomeraceae</taxon>
        <taxon>Rhizophagus</taxon>
    </lineage>
</organism>
<gene>
    <name evidence="2" type="ORF">RhiirC2_792351</name>
</gene>
<accession>A0A2N1MHF7</accession>
<proteinExistence type="predicted"/>
<feature type="compositionally biased region" description="Low complexity" evidence="1">
    <location>
        <begin position="56"/>
        <end position="95"/>
    </location>
</feature>
<feature type="region of interest" description="Disordered" evidence="1">
    <location>
        <begin position="56"/>
        <end position="106"/>
    </location>
</feature>
<dbReference type="Proteomes" id="UP000233469">
    <property type="component" value="Unassembled WGS sequence"/>
</dbReference>
<dbReference type="VEuPathDB" id="FungiDB:FUN_016990"/>
<name>A0A2N1MHF7_9GLOM</name>